<evidence type="ECO:0000256" key="8">
    <source>
        <dbReference type="ARBA" id="ARBA00023125"/>
    </source>
</evidence>
<dbReference type="EMBL" id="MPBG01000017">
    <property type="protein sequence ID" value="RMI87573.1"/>
    <property type="molecule type" value="Genomic_DNA"/>
</dbReference>
<dbReference type="GO" id="GO:0005829">
    <property type="term" value="C:cytosol"/>
    <property type="evidence" value="ECO:0007669"/>
    <property type="project" value="TreeGrafter"/>
</dbReference>
<reference evidence="15" key="1">
    <citation type="submission" date="2016-11" db="EMBL/GenBank/DDBJ databases">
        <title>Genome sequence of Candidatus Phytoplasma solani strain SA-1.</title>
        <authorList>
            <person name="Haryono M."/>
            <person name="Samarzija I."/>
            <person name="Seruga Music M."/>
            <person name="Hogenhout S."/>
            <person name="Kuo C.-H."/>
        </authorList>
    </citation>
    <scope>NUCLEOTIDE SEQUENCE [LARGE SCALE GENOMIC DNA]</scope>
    <source>
        <strain evidence="15">SA-1</strain>
    </source>
</reference>
<accession>A0A421NU67</accession>
<gene>
    <name evidence="14" type="primary">dnaB</name>
    <name evidence="14" type="ORF">PSSA1_v1c7100</name>
</gene>
<protein>
    <recommendedName>
        <fullName evidence="11 12">Replicative DNA helicase</fullName>
        <ecNumber evidence="11 12">5.6.2.3</ecNumber>
    </recommendedName>
</protein>
<dbReference type="STRING" id="69896.S284_00850"/>
<evidence type="ECO:0000256" key="2">
    <source>
        <dbReference type="ARBA" id="ARBA00022515"/>
    </source>
</evidence>
<keyword evidence="2 12" id="KW-0639">Primosome</keyword>
<dbReference type="CDD" id="cd00984">
    <property type="entry name" value="DnaB_C"/>
    <property type="match status" value="1"/>
</dbReference>
<evidence type="ECO:0000256" key="3">
    <source>
        <dbReference type="ARBA" id="ARBA00022705"/>
    </source>
</evidence>
<keyword evidence="5 12" id="KW-0378">Hydrolase</keyword>
<dbReference type="AlphaFoldDB" id="A0A421NU67"/>
<dbReference type="Gene3D" id="1.10.860.10">
    <property type="entry name" value="DNAb Helicase, Chain A"/>
    <property type="match status" value="1"/>
</dbReference>
<evidence type="ECO:0000259" key="13">
    <source>
        <dbReference type="PROSITE" id="PS51199"/>
    </source>
</evidence>
<dbReference type="InterPro" id="IPR007693">
    <property type="entry name" value="DNA_helicase_DnaB-like_N"/>
</dbReference>
<dbReference type="Proteomes" id="UP000283896">
    <property type="component" value="Unassembled WGS sequence"/>
</dbReference>
<evidence type="ECO:0000256" key="1">
    <source>
        <dbReference type="ARBA" id="ARBA00008428"/>
    </source>
</evidence>
<keyword evidence="6 12" id="KW-0347">Helicase</keyword>
<keyword evidence="15" id="KW-1185">Reference proteome</keyword>
<dbReference type="InterPro" id="IPR007692">
    <property type="entry name" value="DNA_helicase_DnaB"/>
</dbReference>
<evidence type="ECO:0000313" key="14">
    <source>
        <dbReference type="EMBL" id="RMI87573.1"/>
    </source>
</evidence>
<dbReference type="PANTHER" id="PTHR30153:SF2">
    <property type="entry name" value="REPLICATIVE DNA HELICASE"/>
    <property type="match status" value="1"/>
</dbReference>
<keyword evidence="7 12" id="KW-0067">ATP-binding</keyword>
<comment type="similarity">
    <text evidence="1 12">Belongs to the helicase family. DnaB subfamily.</text>
</comment>
<dbReference type="GO" id="GO:0005524">
    <property type="term" value="F:ATP binding"/>
    <property type="evidence" value="ECO:0007669"/>
    <property type="project" value="UniProtKB-UniRule"/>
</dbReference>
<evidence type="ECO:0000256" key="6">
    <source>
        <dbReference type="ARBA" id="ARBA00022806"/>
    </source>
</evidence>
<evidence type="ECO:0000313" key="15">
    <source>
        <dbReference type="Proteomes" id="UP000283896"/>
    </source>
</evidence>
<evidence type="ECO:0000256" key="12">
    <source>
        <dbReference type="RuleBase" id="RU362085"/>
    </source>
</evidence>
<comment type="caution">
    <text evidence="14">The sequence shown here is derived from an EMBL/GenBank/DDBJ whole genome shotgun (WGS) entry which is preliminary data.</text>
</comment>
<keyword evidence="4 12" id="KW-0547">Nucleotide-binding</keyword>
<dbReference type="GO" id="GO:0043139">
    <property type="term" value="F:5'-3' DNA helicase activity"/>
    <property type="evidence" value="ECO:0007669"/>
    <property type="project" value="UniProtKB-EC"/>
</dbReference>
<dbReference type="NCBIfam" id="TIGR00665">
    <property type="entry name" value="DnaB"/>
    <property type="match status" value="1"/>
</dbReference>
<keyword evidence="9" id="KW-0413">Isomerase</keyword>
<feature type="domain" description="SF4 helicase" evidence="13">
    <location>
        <begin position="164"/>
        <end position="429"/>
    </location>
</feature>
<dbReference type="SUPFAM" id="SSF52540">
    <property type="entry name" value="P-loop containing nucleoside triphosphate hydrolases"/>
    <property type="match status" value="1"/>
</dbReference>
<evidence type="ECO:0000256" key="11">
    <source>
        <dbReference type="NCBIfam" id="TIGR00665"/>
    </source>
</evidence>
<name>A0A421NU67_9MOLU</name>
<dbReference type="Pfam" id="PF00772">
    <property type="entry name" value="DnaB"/>
    <property type="match status" value="1"/>
</dbReference>
<dbReference type="PANTHER" id="PTHR30153">
    <property type="entry name" value="REPLICATIVE DNA HELICASE DNAB"/>
    <property type="match status" value="1"/>
</dbReference>
<dbReference type="GO" id="GO:0003677">
    <property type="term" value="F:DNA binding"/>
    <property type="evidence" value="ECO:0007669"/>
    <property type="project" value="UniProtKB-UniRule"/>
</dbReference>
<evidence type="ECO:0000256" key="9">
    <source>
        <dbReference type="ARBA" id="ARBA00023235"/>
    </source>
</evidence>
<dbReference type="InterPro" id="IPR027417">
    <property type="entry name" value="P-loop_NTPase"/>
</dbReference>
<keyword evidence="3 12" id="KW-0235">DNA replication</keyword>
<sequence length="429" mass="49502">MIEAERALLGTLLLNPEKIDAVKNLLETRNFNETKHRYIFEAMKHLKKLNREIDYVSISSTLETNNNLYKIGGMDYLIELAEMTPSTQHLETYIDLIKENSLKTDLLDLIKHLPVELSKTKNIHNYLQTVKKQVEGFIQNTKSPFISTKTLIPSLRQNIITDNEDNQLIGIKTGFDNLDELISGFKNKQLIILGARTGMGKTAFMLNLVTNITQIFHKNQKNQTAVIFSLEMTAEELGIRMLSSTSQIPLNKLQRKILNKEDRFELAKAEFELTKLNILIDDDRNNKIEDIKNKCRQMKYTKGLDVVFIDYLHLLKEDQNFNTYQATAVISRELKKLASELNISIIALSQMNRATNLREVKAPQLSDLRDSGTIEQDADVVMFLHRESYYQKPDNNPHTNLIIAKNRSGQLGECNFNFYKQIQKYEVLK</sequence>
<dbReference type="InterPro" id="IPR007694">
    <property type="entry name" value="DNA_helicase_DnaB-like_C"/>
</dbReference>
<comment type="catalytic activity">
    <reaction evidence="10 12">
        <text>ATP + H2O = ADP + phosphate + H(+)</text>
        <dbReference type="Rhea" id="RHEA:13065"/>
        <dbReference type="ChEBI" id="CHEBI:15377"/>
        <dbReference type="ChEBI" id="CHEBI:15378"/>
        <dbReference type="ChEBI" id="CHEBI:30616"/>
        <dbReference type="ChEBI" id="CHEBI:43474"/>
        <dbReference type="ChEBI" id="CHEBI:456216"/>
        <dbReference type="EC" id="5.6.2.3"/>
    </reaction>
</comment>
<evidence type="ECO:0000256" key="4">
    <source>
        <dbReference type="ARBA" id="ARBA00022741"/>
    </source>
</evidence>
<dbReference type="GO" id="GO:0016887">
    <property type="term" value="F:ATP hydrolysis activity"/>
    <property type="evidence" value="ECO:0007669"/>
    <property type="project" value="RHEA"/>
</dbReference>
<comment type="function">
    <text evidence="12">The main replicative DNA helicase, it participates in initiation and elongation during chromosome replication. Travels ahead of the DNA replisome, separating dsDNA into templates for DNA synthesis. A processive ATP-dependent 5'-3' DNA helicase it has DNA-dependent ATPase activity.</text>
</comment>
<dbReference type="GO" id="GO:0006269">
    <property type="term" value="P:DNA replication, synthesis of primer"/>
    <property type="evidence" value="ECO:0007669"/>
    <property type="project" value="UniProtKB-UniRule"/>
</dbReference>
<dbReference type="InterPro" id="IPR036185">
    <property type="entry name" value="DNA_heli_DnaB-like_N_sf"/>
</dbReference>
<proteinExistence type="inferred from homology"/>
<evidence type="ECO:0000256" key="5">
    <source>
        <dbReference type="ARBA" id="ARBA00022801"/>
    </source>
</evidence>
<dbReference type="GO" id="GO:1990077">
    <property type="term" value="C:primosome complex"/>
    <property type="evidence" value="ECO:0007669"/>
    <property type="project" value="UniProtKB-UniRule"/>
</dbReference>
<evidence type="ECO:0000256" key="10">
    <source>
        <dbReference type="ARBA" id="ARBA00048954"/>
    </source>
</evidence>
<dbReference type="RefSeq" id="WP_122225684.1">
    <property type="nucleotide sequence ID" value="NZ_MPBG01000017.1"/>
</dbReference>
<organism evidence="14 15">
    <name type="scientific">Candidatus Phytoplasma solani</name>
    <dbReference type="NCBI Taxonomy" id="69896"/>
    <lineage>
        <taxon>Bacteria</taxon>
        <taxon>Bacillati</taxon>
        <taxon>Mycoplasmatota</taxon>
        <taxon>Mollicutes</taxon>
        <taxon>Acholeplasmatales</taxon>
        <taxon>Acholeplasmataceae</taxon>
        <taxon>Candidatus Phytoplasma</taxon>
        <taxon>16SrXII (Stolbur group)</taxon>
    </lineage>
</organism>
<dbReference type="Pfam" id="PF03796">
    <property type="entry name" value="DnaB_C"/>
    <property type="match status" value="1"/>
</dbReference>
<keyword evidence="8 12" id="KW-0238">DNA-binding</keyword>
<dbReference type="InterPro" id="IPR016136">
    <property type="entry name" value="DNA_helicase_N/primase_C"/>
</dbReference>
<dbReference type="OrthoDB" id="9773982at2"/>
<evidence type="ECO:0000256" key="7">
    <source>
        <dbReference type="ARBA" id="ARBA00022840"/>
    </source>
</evidence>
<dbReference type="EC" id="5.6.2.3" evidence="11 12"/>
<dbReference type="PROSITE" id="PS51199">
    <property type="entry name" value="SF4_HELICASE"/>
    <property type="match status" value="1"/>
</dbReference>
<dbReference type="SUPFAM" id="SSF48024">
    <property type="entry name" value="N-terminal domain of DnaB helicase"/>
    <property type="match status" value="1"/>
</dbReference>
<dbReference type="Gene3D" id="3.40.50.300">
    <property type="entry name" value="P-loop containing nucleotide triphosphate hydrolases"/>
    <property type="match status" value="1"/>
</dbReference>